<dbReference type="GO" id="GO:0006364">
    <property type="term" value="P:rRNA processing"/>
    <property type="evidence" value="ECO:0007669"/>
    <property type="project" value="TreeGrafter"/>
</dbReference>
<name>A0AAV4VBB7_CAEEX</name>
<evidence type="ECO:0000313" key="8">
    <source>
        <dbReference type="Proteomes" id="UP001054945"/>
    </source>
</evidence>
<dbReference type="PANTHER" id="PTHR14211:SF7">
    <property type="entry name" value="RIBOSOME BIOGENESIS PROTEIN NOP53"/>
    <property type="match status" value="1"/>
</dbReference>
<comment type="similarity">
    <text evidence="1 5">Belongs to the NOP53 family.</text>
</comment>
<gene>
    <name evidence="7" type="primary">NOP53</name>
    <name evidence="7" type="ORF">CEXT_72201</name>
</gene>
<proteinExistence type="inferred from homology"/>
<dbReference type="GO" id="GO:0008097">
    <property type="term" value="F:5S rRNA binding"/>
    <property type="evidence" value="ECO:0007669"/>
    <property type="project" value="TreeGrafter"/>
</dbReference>
<evidence type="ECO:0000256" key="4">
    <source>
        <dbReference type="ARBA" id="ARBA00023242"/>
    </source>
</evidence>
<comment type="caution">
    <text evidence="7">The sequence shown here is derived from an EMBL/GenBank/DDBJ whole genome shotgun (WGS) entry which is preliminary data.</text>
</comment>
<evidence type="ECO:0000256" key="1">
    <source>
        <dbReference type="ARBA" id="ARBA00008838"/>
    </source>
</evidence>
<feature type="region of interest" description="Disordered" evidence="6">
    <location>
        <begin position="267"/>
        <end position="291"/>
    </location>
</feature>
<dbReference type="GO" id="GO:0005730">
    <property type="term" value="C:nucleolus"/>
    <property type="evidence" value="ECO:0007669"/>
    <property type="project" value="UniProtKB-SubCell"/>
</dbReference>
<dbReference type="PIRSF" id="PIRSF017302">
    <property type="entry name" value="Gltscr2"/>
    <property type="match status" value="1"/>
</dbReference>
<dbReference type="GO" id="GO:0000027">
    <property type="term" value="P:ribosomal large subunit assembly"/>
    <property type="evidence" value="ECO:0007669"/>
    <property type="project" value="UniProtKB-UniRule"/>
</dbReference>
<comment type="function">
    <text evidence="5">May play a role in ribosome biogenesis.</text>
</comment>
<accession>A0AAV4VBB7</accession>
<comment type="subcellular location">
    <subcellularLocation>
        <location evidence="5">Nucleus</location>
        <location evidence="5">Nucleolus</location>
    </subcellularLocation>
    <subcellularLocation>
        <location evidence="5">Nucleus</location>
        <location evidence="5">Nucleoplasm</location>
    </subcellularLocation>
</comment>
<evidence type="ECO:0000313" key="7">
    <source>
        <dbReference type="EMBL" id="GIY67421.1"/>
    </source>
</evidence>
<keyword evidence="3 5" id="KW-0690">Ribosome biogenesis</keyword>
<keyword evidence="4 5" id="KW-0539">Nucleus</keyword>
<evidence type="ECO:0000256" key="2">
    <source>
        <dbReference type="ARBA" id="ARBA00018339"/>
    </source>
</evidence>
<feature type="compositionally biased region" description="Acidic residues" evidence="6">
    <location>
        <begin position="267"/>
        <end position="277"/>
    </location>
</feature>
<dbReference type="AlphaFoldDB" id="A0AAV4VBB7"/>
<evidence type="ECO:0000256" key="6">
    <source>
        <dbReference type="SAM" id="MobiDB-lite"/>
    </source>
</evidence>
<protein>
    <recommendedName>
        <fullName evidence="2 5">Ribosome biogenesis protein NOP53</fullName>
    </recommendedName>
</protein>
<dbReference type="PANTHER" id="PTHR14211">
    <property type="entry name" value="GLIOMA SUPPRESSOR CANDIDATE REGION GENE 2"/>
    <property type="match status" value="1"/>
</dbReference>
<reference evidence="7 8" key="1">
    <citation type="submission" date="2021-06" db="EMBL/GenBank/DDBJ databases">
        <title>Caerostris extrusa draft genome.</title>
        <authorList>
            <person name="Kono N."/>
            <person name="Arakawa K."/>
        </authorList>
    </citation>
    <scope>NUCLEOTIDE SEQUENCE [LARGE SCALE GENOMIC DNA]</scope>
</reference>
<dbReference type="Pfam" id="PF07767">
    <property type="entry name" value="Nop53"/>
    <property type="match status" value="1"/>
</dbReference>
<organism evidence="7 8">
    <name type="scientific">Caerostris extrusa</name>
    <name type="common">Bark spider</name>
    <name type="synonym">Caerostris bankana</name>
    <dbReference type="NCBI Taxonomy" id="172846"/>
    <lineage>
        <taxon>Eukaryota</taxon>
        <taxon>Metazoa</taxon>
        <taxon>Ecdysozoa</taxon>
        <taxon>Arthropoda</taxon>
        <taxon>Chelicerata</taxon>
        <taxon>Arachnida</taxon>
        <taxon>Araneae</taxon>
        <taxon>Araneomorphae</taxon>
        <taxon>Entelegynae</taxon>
        <taxon>Araneoidea</taxon>
        <taxon>Araneidae</taxon>
        <taxon>Caerostris</taxon>
    </lineage>
</organism>
<evidence type="ECO:0000256" key="3">
    <source>
        <dbReference type="ARBA" id="ARBA00022517"/>
    </source>
</evidence>
<dbReference type="InterPro" id="IPR011687">
    <property type="entry name" value="Nop53/GLTSCR2"/>
</dbReference>
<evidence type="ECO:0000256" key="5">
    <source>
        <dbReference type="PIRNR" id="PIRNR017302"/>
    </source>
</evidence>
<keyword evidence="8" id="KW-1185">Reference proteome</keyword>
<dbReference type="Proteomes" id="UP001054945">
    <property type="component" value="Unassembled WGS sequence"/>
</dbReference>
<sequence>MAPVKKTRVRLSKNKKKNWNKVCDVQDIEEYLEENRFKERTASEKPNEELFFIQLDHNKDEGNNTSFSWHFGKKAYYRVKKEKVLKCFQKIGSYSKIPPPIKQNAERFSKKIKNNLTKADKRRTKKALKALQETKVSPQKVVRKGDLFVSEIKDLWADEEKETVDPEIQDLVKFRDEYTCKRTPNVPSHRYQKPSLLPSVEIPHSGTSYNPDFYDHQELLSEAVKIEEVKQKEELHLKRVLTDMFPTKAEAPTQESILKEMSQGLFDEEDESDDDLTESTFVPYNPPVSHENRLPKARERLKLVDKIQKKRLNDVYRIRSLKKEINEEAQITQERIDKSLQKQIEKMYKPRTLSKYKYEAPDLEVNLSEEISGSFRALKTDGNLLEDRYKSLQRRNLIEPRTKQK</sequence>
<dbReference type="EMBL" id="BPLR01014236">
    <property type="protein sequence ID" value="GIY67421.1"/>
    <property type="molecule type" value="Genomic_DNA"/>
</dbReference>
<dbReference type="GO" id="GO:0005654">
    <property type="term" value="C:nucleoplasm"/>
    <property type="evidence" value="ECO:0007669"/>
    <property type="project" value="UniProtKB-SubCell"/>
</dbReference>